<dbReference type="EMBL" id="WFLM01000002">
    <property type="protein sequence ID" value="KAB8039757.1"/>
    <property type="molecule type" value="Genomic_DNA"/>
</dbReference>
<dbReference type="OrthoDB" id="5288348at2"/>
<evidence type="ECO:0000313" key="1">
    <source>
        <dbReference type="EMBL" id="KAB8039757.1"/>
    </source>
</evidence>
<reference evidence="1 2" key="1">
    <citation type="submission" date="2019-10" db="EMBL/GenBank/DDBJ databases">
        <title>New species of Slilvanegrellaceae.</title>
        <authorList>
            <person name="Pitt A."/>
            <person name="Hahn M.W."/>
        </authorList>
    </citation>
    <scope>NUCLEOTIDE SEQUENCE [LARGE SCALE GENOMIC DNA]</scope>
    <source>
        <strain evidence="1 2">SP-Ram-0.45-NSY-1</strain>
    </source>
</reference>
<dbReference type="RefSeq" id="WP_153419222.1">
    <property type="nucleotide sequence ID" value="NZ_WFLM01000002.1"/>
</dbReference>
<proteinExistence type="predicted"/>
<sequence>MPIIAPDVVYFNNTNQIELNYTNISADYNSKKLNCKLNNSNSKVKIYQKKWILYTADKKREIETYSDSIDFSLAQKFPNITCETILFDGLLYKKDLIKESFSTFENWPNISPGVNSYTISSISDFSISNYFKTKEEDQFFFCESGTDNIEENNFCSLIDRETGGIESKNSDYQKILNLLGNEKYRIFNLTVGLKKESNVVSKIGIQFVLNNINNENEKIKIPPYIEFKNSIFDKSFFCHSNSFLYNPNNKDFIWYKNEKIIPDFNLQVLPEKYIEYGENYQCSNNNGISKVFEIDNKYLEILGPNQIGFEKNIKPKIVQFSTNLNIMSLKHEWNCKESNNIRCIILASEKPNTIQIKIIPNDNFKKSLLHEKIKISLNINNENFDKEIVVFNLLENQENIENISDKLSVTADKNEQIFLCNIPESIQNSSFYNIYWFVDNIEITDFRDKSILNYNLNKNYITCIVAGKILNKSIIGATSYIVRDPNKKNPSWLKDSYVFNLNNISKKYLFKEKLDFYSGNIKCYLNNKDNYKLTENICYKDKKNNVYLKFNDNDILNIKNYIKDSQLIDLFNIPKFPLVIRVFENNKYTNLYSNVKFFISNYKPNILFSGILNLEQGQKCFVVAQDPQNLFLSAQFILEKNKLSKNIINFDRKISNRNLDIINLLEKKHIYYYEYNFNFNQKEDYCNVVVANGTTLSNTKTLKINEKNLESILKSINNKYKKVETNKIYLNNYNLNIKKNYLDNIDKVNIFLHKNNNINPFSPFLLKFHFLNEETNLDLFYNESGYIENLSKYPVLEKINNKEAEKKLNEEKLDLFYGYFLGARILKKENNEYICESSLIDLGKPQLLKYHIFLNNQRVFSKNSYKNNISFEINNVKNLDTITCQIEIENKIQSSSLTEKDDTKVLSYCYAMDSNKSILSFECPDIINLKYKDKEINELVEEKLINNFKNLNNIKFAYISIWTESQKNKISLIKKIND</sequence>
<comment type="caution">
    <text evidence="1">The sequence shown here is derived from an EMBL/GenBank/DDBJ whole genome shotgun (WGS) entry which is preliminary data.</text>
</comment>
<dbReference type="Proteomes" id="UP000437748">
    <property type="component" value="Unassembled WGS sequence"/>
</dbReference>
<protein>
    <submittedName>
        <fullName evidence="1">Uncharacterized protein</fullName>
    </submittedName>
</protein>
<name>A0A6N6VWF1_9BACT</name>
<dbReference type="AlphaFoldDB" id="A0A6N6VWF1"/>
<accession>A0A6N6VWF1</accession>
<gene>
    <name evidence="1" type="ORF">GCL60_05700</name>
</gene>
<keyword evidence="2" id="KW-1185">Reference proteome</keyword>
<evidence type="ECO:0000313" key="2">
    <source>
        <dbReference type="Proteomes" id="UP000437748"/>
    </source>
</evidence>
<organism evidence="1 2">
    <name type="scientific">Silvanigrella paludirubra</name>
    <dbReference type="NCBI Taxonomy" id="2499159"/>
    <lineage>
        <taxon>Bacteria</taxon>
        <taxon>Pseudomonadati</taxon>
        <taxon>Bdellovibrionota</taxon>
        <taxon>Oligoflexia</taxon>
        <taxon>Silvanigrellales</taxon>
        <taxon>Silvanigrellaceae</taxon>
        <taxon>Silvanigrella</taxon>
    </lineage>
</organism>